<dbReference type="InterPro" id="IPR022551">
    <property type="entry name" value="BrxC"/>
</dbReference>
<accession>A0A0C2VEB1</accession>
<evidence type="ECO:0000313" key="1">
    <source>
        <dbReference type="EMBL" id="KIL47267.1"/>
    </source>
</evidence>
<dbReference type="NCBIfam" id="TIGR04019">
    <property type="entry name" value="B_thiol_YtxJ"/>
    <property type="match status" value="1"/>
</dbReference>
<reference evidence="1 2" key="1">
    <citation type="submission" date="2015-01" db="EMBL/GenBank/DDBJ databases">
        <title>Genome sequence of Jeotgalibacillus alimentarius.</title>
        <authorList>
            <person name="Goh K.M."/>
            <person name="Chan K.-G."/>
            <person name="Yaakop A.S."/>
            <person name="Ee R."/>
            <person name="Gan H.M."/>
            <person name="Chan C.S."/>
        </authorList>
    </citation>
    <scope>NUCLEOTIDE SEQUENCE [LARGE SCALE GENOMIC DNA]</scope>
    <source>
        <strain evidence="1 2">YKJ-13</strain>
    </source>
</reference>
<dbReference type="PATRIC" id="fig|135826.4.peg.2364"/>
<evidence type="ECO:0000313" key="2">
    <source>
        <dbReference type="Proteomes" id="UP000031950"/>
    </source>
</evidence>
<keyword evidence="2" id="KW-1185">Reference proteome</keyword>
<dbReference type="AlphaFoldDB" id="A0A0C2VEB1"/>
<comment type="caution">
    <text evidence="1">The sequence shown here is derived from an EMBL/GenBank/DDBJ whole genome shotgun (WGS) entry which is preliminary data.</text>
</comment>
<dbReference type="Pfam" id="PF11009">
    <property type="entry name" value="BrxC"/>
    <property type="match status" value="1"/>
</dbReference>
<dbReference type="Gene3D" id="3.40.30.10">
    <property type="entry name" value="Glutaredoxin"/>
    <property type="match status" value="1"/>
</dbReference>
<dbReference type="Proteomes" id="UP000031950">
    <property type="component" value="Unassembled WGS sequence"/>
</dbReference>
<proteinExistence type="predicted"/>
<name>A0A0C2VEB1_9BACL</name>
<organism evidence="1 2">
    <name type="scientific">Jeotgalibacillus alimentarius</name>
    <dbReference type="NCBI Taxonomy" id="135826"/>
    <lineage>
        <taxon>Bacteria</taxon>
        <taxon>Bacillati</taxon>
        <taxon>Bacillota</taxon>
        <taxon>Bacilli</taxon>
        <taxon>Bacillales</taxon>
        <taxon>Caryophanaceae</taxon>
        <taxon>Jeotgalibacillus</taxon>
    </lineage>
</organism>
<protein>
    <recommendedName>
        <fullName evidence="3">Bacillithiol system redox-active protein YtxJ</fullName>
    </recommendedName>
</protein>
<dbReference type="RefSeq" id="WP_041122935.1">
    <property type="nucleotide sequence ID" value="NZ_JXRQ01000022.1"/>
</dbReference>
<evidence type="ECO:0008006" key="3">
    <source>
        <dbReference type="Google" id="ProtNLM"/>
    </source>
</evidence>
<dbReference type="SUPFAM" id="SSF52833">
    <property type="entry name" value="Thioredoxin-like"/>
    <property type="match status" value="1"/>
</dbReference>
<sequence>MMEKISSIEQFNQILQNEKDFFILKHSLTCPISSAAYSACQSFFENEHVKMVYVPIQETRETSNHIAEAFNTRHESPQVFHVKNGEPVWNTSHSRITERALKEANTK</sequence>
<dbReference type="STRING" id="135826.KP77_23720"/>
<gene>
    <name evidence="1" type="ORF">KP77_23720</name>
</gene>
<dbReference type="EMBL" id="JXRQ01000022">
    <property type="protein sequence ID" value="KIL47267.1"/>
    <property type="molecule type" value="Genomic_DNA"/>
</dbReference>
<dbReference type="InterPro" id="IPR036249">
    <property type="entry name" value="Thioredoxin-like_sf"/>
</dbReference>